<evidence type="ECO:0000313" key="2">
    <source>
        <dbReference type="EMBL" id="MCZ3372022.1"/>
    </source>
</evidence>
<evidence type="ECO:0000313" key="1">
    <source>
        <dbReference type="EMBL" id="MCZ3364275.1"/>
    </source>
</evidence>
<dbReference type="AlphaFoldDB" id="A0A9E4ZX61"/>
<organism evidence="1 3">
    <name type="scientific">Methanobacterium veterum</name>
    <dbReference type="NCBI Taxonomy" id="408577"/>
    <lineage>
        <taxon>Archaea</taxon>
        <taxon>Methanobacteriati</taxon>
        <taxon>Methanobacteriota</taxon>
        <taxon>Methanomada group</taxon>
        <taxon>Methanobacteria</taxon>
        <taxon>Methanobacteriales</taxon>
        <taxon>Methanobacteriaceae</taxon>
        <taxon>Methanobacterium</taxon>
    </lineage>
</organism>
<proteinExistence type="predicted"/>
<dbReference type="Gene3D" id="1.10.10.1150">
    <property type="entry name" value="Coenzyme PQQ synthesis protein D (PqqD)"/>
    <property type="match status" value="1"/>
</dbReference>
<dbReference type="EMBL" id="JAPVER010000018">
    <property type="protein sequence ID" value="MCZ3364275.1"/>
    <property type="molecule type" value="Genomic_DNA"/>
</dbReference>
<dbReference type="Proteomes" id="UP001074446">
    <property type="component" value="Unassembled WGS sequence"/>
</dbReference>
<sequence length="95" mass="10681">MIHKISDLSVISVTKEAVHCDVEDEVVILGLKDGVYYGLNPVGAFIWNNINQEPKTMAEIRDAVLEEYDVSEEVCEKDLMELLTELSDKGLIEVK</sequence>
<dbReference type="Pfam" id="PF05402">
    <property type="entry name" value="PqqD"/>
    <property type="match status" value="1"/>
</dbReference>
<dbReference type="InterPro" id="IPR041881">
    <property type="entry name" value="PqqD_sf"/>
</dbReference>
<reference evidence="1" key="1">
    <citation type="submission" date="2022-12" db="EMBL/GenBank/DDBJ databases">
        <title>Reclassification of two methanogenic archaea species isolated from the Kolyma lowland permafrost.</title>
        <authorList>
            <person name="Trubitsyn V.E."/>
            <person name="Rivkina E.M."/>
            <person name="Shcherbakova V.A."/>
        </authorList>
    </citation>
    <scope>NUCLEOTIDE SEQUENCE</scope>
    <source>
        <strain evidence="1">M2</strain>
        <strain evidence="2">MK4</strain>
    </source>
</reference>
<protein>
    <submittedName>
        <fullName evidence="1">PqqD family protein</fullName>
    </submittedName>
</protein>
<dbReference type="InterPro" id="IPR008792">
    <property type="entry name" value="PQQD"/>
</dbReference>
<dbReference type="RefSeq" id="WP_048081098.1">
    <property type="nucleotide sequence ID" value="NZ_JAPVER010000018.1"/>
</dbReference>
<evidence type="ECO:0000313" key="3">
    <source>
        <dbReference type="Proteomes" id="UP001068021"/>
    </source>
</evidence>
<dbReference type="EMBL" id="JAPVES010000030">
    <property type="protein sequence ID" value="MCZ3372022.1"/>
    <property type="molecule type" value="Genomic_DNA"/>
</dbReference>
<keyword evidence="3" id="KW-1185">Reference proteome</keyword>
<name>A0A9E4ZX61_9EURY</name>
<accession>A0A9E4ZX61</accession>
<comment type="caution">
    <text evidence="1">The sequence shown here is derived from an EMBL/GenBank/DDBJ whole genome shotgun (WGS) entry which is preliminary data.</text>
</comment>
<dbReference type="Proteomes" id="UP001068021">
    <property type="component" value="Unassembled WGS sequence"/>
</dbReference>
<gene>
    <name evidence="2" type="ORF">O3H35_05210</name>
    <name evidence="1" type="ORF">O3H54_00130</name>
</gene>